<sequence>MPHMAVTRVAVHGGVGPRAEKGAAHHVVHTWRRRGAHVAATWQPRGRRDWMAPIYRPIDRTADAARGRRARARLKPAQRQWRAAARFDAAAARTALAAAKRLGGGAGEREEGEEVCHRRRATKSDDGNGMMRTR</sequence>
<dbReference type="EMBL" id="AP009085">
    <property type="protein sequence ID" value="BAI39793.1"/>
    <property type="molecule type" value="Genomic_DNA"/>
</dbReference>
<gene>
    <name evidence="2" type="primary">K0098B12.37</name>
</gene>
<name>C8TF71_ORYSI</name>
<accession>C8TF71</accession>
<evidence type="ECO:0000256" key="1">
    <source>
        <dbReference type="SAM" id="MobiDB-lite"/>
    </source>
</evidence>
<evidence type="ECO:0000313" key="2">
    <source>
        <dbReference type="EMBL" id="BAI39793.1"/>
    </source>
</evidence>
<reference evidence="2" key="1">
    <citation type="journal article" date="2009" name="Plant J.">
        <title>Comparative analysis of complete orthologous centromeres from two subspecies of rice reveals rapid variation of centromere organization and structure.</title>
        <authorList>
            <person name="Wu J."/>
            <person name="Fujisawa M."/>
            <person name="Tian Z."/>
            <person name="Yamagata H."/>
            <person name="Kamiya K."/>
            <person name="Shibata M."/>
            <person name="Hosokawa S."/>
            <person name="Ito Y."/>
            <person name="Hamada M."/>
            <person name="Katagiri S."/>
            <person name="Kurita K."/>
            <person name="Yamamoto M."/>
            <person name="Kikuta A."/>
            <person name="Machita K."/>
            <person name="Karasawa W."/>
            <person name="Kanamori H."/>
            <person name="Namiki N."/>
            <person name="Mizuno H."/>
            <person name="Ma J."/>
            <person name="Sasaki T."/>
            <person name="Matsumoto T."/>
        </authorList>
    </citation>
    <scope>NUCLEOTIDE SEQUENCE</scope>
</reference>
<proteinExistence type="predicted"/>
<dbReference type="AlphaFoldDB" id="C8TF71"/>
<protein>
    <submittedName>
        <fullName evidence="2">Uncharacterized protein K0098B12.37</fullName>
    </submittedName>
</protein>
<organism evidence="2">
    <name type="scientific">Oryza sativa subsp. indica</name>
    <name type="common">Rice</name>
    <dbReference type="NCBI Taxonomy" id="39946"/>
    <lineage>
        <taxon>Eukaryota</taxon>
        <taxon>Viridiplantae</taxon>
        <taxon>Streptophyta</taxon>
        <taxon>Embryophyta</taxon>
        <taxon>Tracheophyta</taxon>
        <taxon>Spermatophyta</taxon>
        <taxon>Magnoliopsida</taxon>
        <taxon>Liliopsida</taxon>
        <taxon>Poales</taxon>
        <taxon>Poaceae</taxon>
        <taxon>BOP clade</taxon>
        <taxon>Oryzoideae</taxon>
        <taxon>Oryzeae</taxon>
        <taxon>Oryzinae</taxon>
        <taxon>Oryza</taxon>
        <taxon>Oryza sativa</taxon>
    </lineage>
</organism>
<feature type="region of interest" description="Disordered" evidence="1">
    <location>
        <begin position="101"/>
        <end position="134"/>
    </location>
</feature>